<dbReference type="EMBL" id="JBELOE010000136">
    <property type="protein sequence ID" value="MER2491551.1"/>
    <property type="molecule type" value="Genomic_DNA"/>
</dbReference>
<name>A0ABV1RF56_9ALTE</name>
<evidence type="ECO:0000313" key="3">
    <source>
        <dbReference type="EMBL" id="MER2491551.1"/>
    </source>
</evidence>
<comment type="caution">
    <text evidence="3">The sequence shown here is derived from an EMBL/GenBank/DDBJ whole genome shotgun (WGS) entry which is preliminary data.</text>
</comment>
<keyword evidence="1" id="KW-0472">Membrane</keyword>
<dbReference type="Pfam" id="PF06580">
    <property type="entry name" value="His_kinase"/>
    <property type="match status" value="1"/>
</dbReference>
<proteinExistence type="predicted"/>
<keyword evidence="1" id="KW-1133">Transmembrane helix</keyword>
<dbReference type="GO" id="GO:0016301">
    <property type="term" value="F:kinase activity"/>
    <property type="evidence" value="ECO:0007669"/>
    <property type="project" value="UniProtKB-KW"/>
</dbReference>
<accession>A0ABV1RF56</accession>
<evidence type="ECO:0000256" key="1">
    <source>
        <dbReference type="SAM" id="Phobius"/>
    </source>
</evidence>
<dbReference type="RefSeq" id="WP_143870400.1">
    <property type="nucleotide sequence ID" value="NZ_CP041660.1"/>
</dbReference>
<feature type="transmembrane region" description="Helical" evidence="1">
    <location>
        <begin position="40"/>
        <end position="59"/>
    </location>
</feature>
<dbReference type="InterPro" id="IPR010559">
    <property type="entry name" value="Sig_transdc_His_kin_internal"/>
</dbReference>
<reference evidence="3 4" key="1">
    <citation type="submission" date="2024-06" db="EMBL/GenBank/DDBJ databases">
        <authorList>
            <person name="Chen R.Y."/>
        </authorList>
    </citation>
    <scope>NUCLEOTIDE SEQUENCE [LARGE SCALE GENOMIC DNA]</scope>
    <source>
        <strain evidence="3 4">D2</strain>
    </source>
</reference>
<keyword evidence="3" id="KW-0418">Kinase</keyword>
<dbReference type="SUPFAM" id="SSF55874">
    <property type="entry name" value="ATPase domain of HSP90 chaperone/DNA topoisomerase II/histidine kinase"/>
    <property type="match status" value="1"/>
</dbReference>
<keyword evidence="3" id="KW-0808">Transferase</keyword>
<organism evidence="3 4">
    <name type="scientific">Catenovulum sediminis</name>
    <dbReference type="NCBI Taxonomy" id="1740262"/>
    <lineage>
        <taxon>Bacteria</taxon>
        <taxon>Pseudomonadati</taxon>
        <taxon>Pseudomonadota</taxon>
        <taxon>Gammaproteobacteria</taxon>
        <taxon>Alteromonadales</taxon>
        <taxon>Alteromonadaceae</taxon>
        <taxon>Catenovulum</taxon>
    </lineage>
</organism>
<dbReference type="InterPro" id="IPR050640">
    <property type="entry name" value="Bact_2-comp_sensor_kinase"/>
</dbReference>
<feature type="transmembrane region" description="Helical" evidence="1">
    <location>
        <begin position="136"/>
        <end position="158"/>
    </location>
</feature>
<feature type="transmembrane region" description="Helical" evidence="1">
    <location>
        <begin position="65"/>
        <end position="83"/>
    </location>
</feature>
<dbReference type="InterPro" id="IPR036890">
    <property type="entry name" value="HATPase_C_sf"/>
</dbReference>
<protein>
    <submittedName>
        <fullName evidence="3">Histidine kinase</fullName>
    </submittedName>
</protein>
<feature type="transmembrane region" description="Helical" evidence="1">
    <location>
        <begin position="95"/>
        <end position="116"/>
    </location>
</feature>
<dbReference type="Proteomes" id="UP001467690">
    <property type="component" value="Unassembled WGS sequence"/>
</dbReference>
<keyword evidence="4" id="KW-1185">Reference proteome</keyword>
<dbReference type="Gene3D" id="3.30.565.10">
    <property type="entry name" value="Histidine kinase-like ATPase, C-terminal domain"/>
    <property type="match status" value="1"/>
</dbReference>
<feature type="domain" description="Signal transduction histidine kinase internal region" evidence="2">
    <location>
        <begin position="192"/>
        <end position="272"/>
    </location>
</feature>
<gene>
    <name evidence="3" type="ORF">ABS311_06615</name>
</gene>
<evidence type="ECO:0000313" key="4">
    <source>
        <dbReference type="Proteomes" id="UP001467690"/>
    </source>
</evidence>
<dbReference type="PANTHER" id="PTHR34220:SF7">
    <property type="entry name" value="SENSOR HISTIDINE KINASE YPDA"/>
    <property type="match status" value="1"/>
</dbReference>
<keyword evidence="1" id="KW-0812">Transmembrane</keyword>
<evidence type="ECO:0000259" key="2">
    <source>
        <dbReference type="Pfam" id="PF06580"/>
    </source>
</evidence>
<dbReference type="PANTHER" id="PTHR34220">
    <property type="entry name" value="SENSOR HISTIDINE KINASE YPDA"/>
    <property type="match status" value="1"/>
</dbReference>
<sequence length="388" mass="44446">MNETLEVFGKDAVFEQKNVSKLIENTLGKAPVILFRYCQLGFWLFSCLISYTTLTLWYGQYDLPHFAHIIVQAIMGLVLSLLLQKAFLKAWHFSNTYRFLLGLLLIIIFSLIWTLGRMYAFTLMTEEKDIWWNFGGWYFTGIFIFTSWSAMFHGVIYYQLLQVEHQILLNAEKKSQEEYVMRIQAQNIARDAQLKMLRYQLNPHFLSNSLNAVNALIEAQENTTAQKMVVSLSQFLRYSLDNDPNTKVPLQQEVKALYLYLEIEKVRFGERLDFDLSLDGNAEKALIPSFLLQPIIENSMKHAVAKSEDGGKISLLANIAQNNLCIEISDSGDSTSGQKPSAKAKGVGLDNIQKRLTALYPNKHILDFEWRPEGGLKTIIQIPFETTA</sequence>